<proteinExistence type="predicted"/>
<evidence type="ECO:0000313" key="3">
    <source>
        <dbReference type="EMBL" id="AWN40049.1"/>
    </source>
</evidence>
<feature type="signal peptide" evidence="2">
    <location>
        <begin position="1"/>
        <end position="20"/>
    </location>
</feature>
<evidence type="ECO:0000256" key="2">
    <source>
        <dbReference type="SAM" id="SignalP"/>
    </source>
</evidence>
<dbReference type="AlphaFoldDB" id="A0A2U8W1V2"/>
<evidence type="ECO:0008006" key="5">
    <source>
        <dbReference type="Google" id="ProtNLM"/>
    </source>
</evidence>
<dbReference type="RefSeq" id="WP_109887863.1">
    <property type="nucleotide sequence ID" value="NZ_CP029550.1"/>
</dbReference>
<dbReference type="EMBL" id="CP029550">
    <property type="protein sequence ID" value="AWN40049.1"/>
    <property type="molecule type" value="Genomic_DNA"/>
</dbReference>
<reference evidence="4" key="1">
    <citation type="submission" date="2018-05" db="EMBL/GenBank/DDBJ databases">
        <title>Complete Genome Sequence of Methylobacterium sp. 17SD2-17.</title>
        <authorList>
            <person name="Srinivasan S."/>
        </authorList>
    </citation>
    <scope>NUCLEOTIDE SEQUENCE [LARGE SCALE GENOMIC DNA]</scope>
    <source>
        <strain evidence="4">17SD2-17</strain>
    </source>
</reference>
<sequence length="88" mass="8746">MLRAALLGLSVTLSLLPACAARAEGAAPAPAAGANDTAKKDLKSSGEITGASRPSADPDAQGKEIPGTGIPADPQDRTKQGGARNEPR</sequence>
<dbReference type="KEGG" id="mets:DK389_05175"/>
<organism evidence="3 4">
    <name type="scientific">Methylobacterium durans</name>
    <dbReference type="NCBI Taxonomy" id="2202825"/>
    <lineage>
        <taxon>Bacteria</taxon>
        <taxon>Pseudomonadati</taxon>
        <taxon>Pseudomonadota</taxon>
        <taxon>Alphaproteobacteria</taxon>
        <taxon>Hyphomicrobiales</taxon>
        <taxon>Methylobacteriaceae</taxon>
        <taxon>Methylobacterium</taxon>
    </lineage>
</organism>
<gene>
    <name evidence="3" type="ORF">DK389_05175</name>
</gene>
<keyword evidence="2" id="KW-0732">Signal</keyword>
<evidence type="ECO:0000313" key="4">
    <source>
        <dbReference type="Proteomes" id="UP000245926"/>
    </source>
</evidence>
<dbReference type="Proteomes" id="UP000245926">
    <property type="component" value="Chromosome"/>
</dbReference>
<keyword evidence="4" id="KW-1185">Reference proteome</keyword>
<feature type="region of interest" description="Disordered" evidence="1">
    <location>
        <begin position="23"/>
        <end position="88"/>
    </location>
</feature>
<name>A0A2U8W1V2_9HYPH</name>
<accession>A0A2U8W1V2</accession>
<feature type="compositionally biased region" description="Low complexity" evidence="1">
    <location>
        <begin position="23"/>
        <end position="34"/>
    </location>
</feature>
<protein>
    <recommendedName>
        <fullName evidence="5">Lipoprotein</fullName>
    </recommendedName>
</protein>
<feature type="compositionally biased region" description="Basic and acidic residues" evidence="1">
    <location>
        <begin position="74"/>
        <end position="88"/>
    </location>
</feature>
<feature type="chain" id="PRO_5016036326" description="Lipoprotein" evidence="2">
    <location>
        <begin position="21"/>
        <end position="88"/>
    </location>
</feature>
<evidence type="ECO:0000256" key="1">
    <source>
        <dbReference type="SAM" id="MobiDB-lite"/>
    </source>
</evidence>